<comment type="caution">
    <text evidence="3">The sequence shown here is derived from an EMBL/GenBank/DDBJ whole genome shotgun (WGS) entry which is preliminary data.</text>
</comment>
<keyword evidence="2" id="KW-0560">Oxidoreductase</keyword>
<name>A0ABD3W5J9_SINWO</name>
<dbReference type="InterPro" id="IPR003767">
    <property type="entry name" value="Malate/L-lactate_DH-like"/>
</dbReference>
<dbReference type="Pfam" id="PF02615">
    <property type="entry name" value="Ldh_2"/>
    <property type="match status" value="1"/>
</dbReference>
<dbReference type="PANTHER" id="PTHR11091">
    <property type="entry name" value="OXIDOREDUCTASE-RELATED"/>
    <property type="match status" value="1"/>
</dbReference>
<evidence type="ECO:0000256" key="1">
    <source>
        <dbReference type="ARBA" id="ARBA00006056"/>
    </source>
</evidence>
<comment type="similarity">
    <text evidence="1">Belongs to the LDH2/MDH2 oxidoreductase family.</text>
</comment>
<keyword evidence="4" id="KW-1185">Reference proteome</keyword>
<evidence type="ECO:0000313" key="3">
    <source>
        <dbReference type="EMBL" id="KAL3869154.1"/>
    </source>
</evidence>
<dbReference type="Gene3D" id="1.10.1530.10">
    <property type="match status" value="1"/>
</dbReference>
<dbReference type="SUPFAM" id="SSF89733">
    <property type="entry name" value="L-sulfolactate dehydrogenase-like"/>
    <property type="match status" value="1"/>
</dbReference>
<dbReference type="Gene3D" id="3.30.1370.60">
    <property type="entry name" value="Hypothetical oxidoreductase yiak, domain 2"/>
    <property type="match status" value="1"/>
</dbReference>
<evidence type="ECO:0000256" key="2">
    <source>
        <dbReference type="ARBA" id="ARBA00023002"/>
    </source>
</evidence>
<proteinExistence type="inferred from homology"/>
<evidence type="ECO:0000313" key="4">
    <source>
        <dbReference type="Proteomes" id="UP001634394"/>
    </source>
</evidence>
<dbReference type="InterPro" id="IPR036111">
    <property type="entry name" value="Mal/L-sulfo/L-lacto_DH-like_sf"/>
</dbReference>
<dbReference type="InterPro" id="IPR043143">
    <property type="entry name" value="Mal/L-sulf/L-lact_DH-like_NADP"/>
</dbReference>
<accession>A0ABD3W5J9</accession>
<dbReference type="Proteomes" id="UP001634394">
    <property type="component" value="Unassembled WGS sequence"/>
</dbReference>
<organism evidence="3 4">
    <name type="scientific">Sinanodonta woodiana</name>
    <name type="common">Chinese pond mussel</name>
    <name type="synonym">Anodonta woodiana</name>
    <dbReference type="NCBI Taxonomy" id="1069815"/>
    <lineage>
        <taxon>Eukaryota</taxon>
        <taxon>Metazoa</taxon>
        <taxon>Spiralia</taxon>
        <taxon>Lophotrochozoa</taxon>
        <taxon>Mollusca</taxon>
        <taxon>Bivalvia</taxon>
        <taxon>Autobranchia</taxon>
        <taxon>Heteroconchia</taxon>
        <taxon>Palaeoheterodonta</taxon>
        <taxon>Unionida</taxon>
        <taxon>Unionoidea</taxon>
        <taxon>Unionidae</taxon>
        <taxon>Unioninae</taxon>
        <taxon>Sinanodonta</taxon>
    </lineage>
</organism>
<evidence type="ECO:0008006" key="5">
    <source>
        <dbReference type="Google" id="ProtNLM"/>
    </source>
</evidence>
<dbReference type="InterPro" id="IPR043144">
    <property type="entry name" value="Mal/L-sulf/L-lact_DH-like_ah"/>
</dbReference>
<dbReference type="EMBL" id="JBJQND010000008">
    <property type="protein sequence ID" value="KAL3869154.1"/>
    <property type="molecule type" value="Genomic_DNA"/>
</dbReference>
<gene>
    <name evidence="3" type="ORF">ACJMK2_041867</name>
</gene>
<reference evidence="3 4" key="1">
    <citation type="submission" date="2024-11" db="EMBL/GenBank/DDBJ databases">
        <title>Chromosome-level genome assembly of the freshwater bivalve Anodonta woodiana.</title>
        <authorList>
            <person name="Chen X."/>
        </authorList>
    </citation>
    <scope>NUCLEOTIDE SEQUENCE [LARGE SCALE GENOMIC DNA]</scope>
    <source>
        <strain evidence="3">MN2024</strain>
        <tissue evidence="3">Gills</tissue>
    </source>
</reference>
<dbReference type="GO" id="GO:0016491">
    <property type="term" value="F:oxidoreductase activity"/>
    <property type="evidence" value="ECO:0007669"/>
    <property type="project" value="UniProtKB-KW"/>
</dbReference>
<protein>
    <recommendedName>
        <fullName evidence="5">Malate dehydrogenase</fullName>
    </recommendedName>
</protein>
<dbReference type="PANTHER" id="PTHR11091:SF0">
    <property type="entry name" value="MALATE DEHYDROGENASE"/>
    <property type="match status" value="1"/>
</dbReference>
<sequence length="321" mass="34504">MVDLRRVLYDAGNYRLFDMYVHDIQSGITVSDKEPVVLRELAATAYVDGQNVLGPVVGNFCMKLAIQKAKQVGVGWVVAKGSNHYGIAGGYAMQALKEGLLGMSFTNTSPLQVPTRARKAVLGTNPLSLAAPAGDGDSFVLDMATSTAALGKIELHDRKQIPIPDGWGVDSNGKMSNDPKPVLDGGGLMPLGGSEITGGYKGYGLAMLVEIFCGILGGASYGQNIRRWKNTDRVANLGQCFIAINPDGFAPGFEVRMKDLINTCRELETAEGCDKVLVAGDPERRHIDMCQKRGGIPYHPNQIKYGRDLAAKLTVEPMKLC</sequence>
<dbReference type="AlphaFoldDB" id="A0ABD3W5J9"/>